<dbReference type="Pfam" id="PF16148">
    <property type="entry name" value="DUF4856"/>
    <property type="match status" value="1"/>
</dbReference>
<keyword evidence="2" id="KW-1185">Reference proteome</keyword>
<evidence type="ECO:0008006" key="3">
    <source>
        <dbReference type="Google" id="ProtNLM"/>
    </source>
</evidence>
<name>A0A090Q2M3_9FLAO</name>
<proteinExistence type="predicted"/>
<evidence type="ECO:0000313" key="1">
    <source>
        <dbReference type="EMBL" id="GAK96437.1"/>
    </source>
</evidence>
<dbReference type="InterPro" id="IPR032331">
    <property type="entry name" value="DUF4856"/>
</dbReference>
<comment type="caution">
    <text evidence="1">The sequence shown here is derived from an EMBL/GenBank/DDBJ whole genome shotgun (WGS) entry which is preliminary data.</text>
</comment>
<dbReference type="EMBL" id="BBML01000002">
    <property type="protein sequence ID" value="GAK96437.1"/>
    <property type="molecule type" value="Genomic_DNA"/>
</dbReference>
<protein>
    <recommendedName>
        <fullName evidence="3">DUF4856 domain-containing protein</fullName>
    </recommendedName>
</protein>
<dbReference type="STRING" id="319236.BST91_08075"/>
<accession>A0A090Q2M3</accession>
<organism evidence="1 2">
    <name type="scientific">Nonlabens tegetincola</name>
    <dbReference type="NCBI Taxonomy" id="323273"/>
    <lineage>
        <taxon>Bacteria</taxon>
        <taxon>Pseudomonadati</taxon>
        <taxon>Bacteroidota</taxon>
        <taxon>Flavobacteriia</taxon>
        <taxon>Flavobacteriales</taxon>
        <taxon>Flavobacteriaceae</taxon>
        <taxon>Nonlabens</taxon>
    </lineage>
</organism>
<dbReference type="eggNOG" id="ENOG502Z7WY">
    <property type="taxonomic scope" value="Bacteria"/>
</dbReference>
<dbReference type="Proteomes" id="UP000029221">
    <property type="component" value="Unassembled WGS sequence"/>
</dbReference>
<sequence>MADQMLNNYLSTSVLDAGTNREDNTNGVLVTDKNYTNMEHKWDEAFGYLYGVDNALNPVLDVDSFLNKYLERTEGDADFTGIAQDIYDAFKLGRAAIVAGDYDLRDQQANIIREKVSTVIARMAVFYLIDGKETRGANPAAGLHDLSEGFGFIYSLQFTRQPNSEIPYFSKTEVDAFINTLLDGNGFWDLTDAEIDAMAADIASRFDFTVEEAHN</sequence>
<evidence type="ECO:0000313" key="2">
    <source>
        <dbReference type="Proteomes" id="UP000029221"/>
    </source>
</evidence>
<gene>
    <name evidence="1" type="ORF">JCM19294_1950</name>
</gene>
<dbReference type="AlphaFoldDB" id="A0A090Q2M3"/>
<reference evidence="1" key="1">
    <citation type="journal article" date="2014" name="Genome Announc.">
        <title>Draft Genome Sequences of Marine Flavobacterium Nonlabens Strains NR17, NR24, NR27, NR32, NR33, and Ara13.</title>
        <authorList>
            <person name="Nakanishi M."/>
            <person name="Meirelles P."/>
            <person name="Suzuki R."/>
            <person name="Takatani N."/>
            <person name="Mino S."/>
            <person name="Suda W."/>
            <person name="Oshima K."/>
            <person name="Hattori M."/>
            <person name="Ohkuma M."/>
            <person name="Hosokawa M."/>
            <person name="Miyashita K."/>
            <person name="Thompson F.L."/>
            <person name="Niwa A."/>
            <person name="Sawabe T."/>
            <person name="Sawabe T."/>
        </authorList>
    </citation>
    <scope>NUCLEOTIDE SEQUENCE [LARGE SCALE GENOMIC DNA]</scope>
    <source>
        <strain evidence="1">JCM 19294</strain>
    </source>
</reference>